<keyword evidence="2" id="KW-1133">Transmembrane helix</keyword>
<reference evidence="3" key="1">
    <citation type="submission" date="2019-03" db="EMBL/GenBank/DDBJ databases">
        <title>Improved annotation for the trematode Fasciola hepatica.</title>
        <authorList>
            <person name="Choi Y.-J."/>
            <person name="Martin J."/>
            <person name="Mitreva M."/>
        </authorList>
    </citation>
    <scope>NUCLEOTIDE SEQUENCE [LARGE SCALE GENOMIC DNA]</scope>
</reference>
<keyword evidence="2" id="KW-0812">Transmembrane</keyword>
<sequence length="319" mass="35006">MTSHRTRMQYEQQRQGGFSRNDSASSLRSADPLRTPSGSLVRGHTRTGYAEPSGSVISGSYVSSKPRSHLGGAAAAVARNYENVPDYSGRPESVRSISFAEQRSLDRGTPLVLADRASHLGSMGSYQPSTMMGKSVYGTRSLYGASQLKMSRSLKASKASLATYKSGRTTIQAEHHDRKVQREINSVKFGRARKLYWISVICFVLFLLVLFFGLLITCLRHIYMNIILSTDVGEMTGPILIAGSFLFFGLGMKFYYDAYRIGSEERKRIKYKAASPSTVAVTTVSEPTADNQEKLVSGQTSKDALTRAPIGSRTTLVIP</sequence>
<protein>
    <submittedName>
        <fullName evidence="3">Uncharacterized protein</fullName>
    </submittedName>
</protein>
<evidence type="ECO:0000313" key="3">
    <source>
        <dbReference type="EMBL" id="THD20352.1"/>
    </source>
</evidence>
<dbReference type="Proteomes" id="UP000230066">
    <property type="component" value="Unassembled WGS sequence"/>
</dbReference>
<organism evidence="3 4">
    <name type="scientific">Fasciola hepatica</name>
    <name type="common">Liver fluke</name>
    <dbReference type="NCBI Taxonomy" id="6192"/>
    <lineage>
        <taxon>Eukaryota</taxon>
        <taxon>Metazoa</taxon>
        <taxon>Spiralia</taxon>
        <taxon>Lophotrochozoa</taxon>
        <taxon>Platyhelminthes</taxon>
        <taxon>Trematoda</taxon>
        <taxon>Digenea</taxon>
        <taxon>Plagiorchiida</taxon>
        <taxon>Echinostomata</taxon>
        <taxon>Echinostomatoidea</taxon>
        <taxon>Fasciolidae</taxon>
        <taxon>Fasciola</taxon>
    </lineage>
</organism>
<gene>
    <name evidence="3" type="ORF">D915_008959</name>
</gene>
<name>A0A2H1BXE9_FASHE</name>
<keyword evidence="4" id="KW-1185">Reference proteome</keyword>
<feature type="transmembrane region" description="Helical" evidence="2">
    <location>
        <begin position="195"/>
        <end position="223"/>
    </location>
</feature>
<dbReference type="EMBL" id="JXXN02004757">
    <property type="protein sequence ID" value="THD20352.1"/>
    <property type="molecule type" value="Genomic_DNA"/>
</dbReference>
<dbReference type="AlphaFoldDB" id="A0A2H1BXE9"/>
<feature type="compositionally biased region" description="Polar residues" evidence="1">
    <location>
        <begin position="8"/>
        <end position="28"/>
    </location>
</feature>
<evidence type="ECO:0000313" key="4">
    <source>
        <dbReference type="Proteomes" id="UP000230066"/>
    </source>
</evidence>
<keyword evidence="2" id="KW-0472">Membrane</keyword>
<comment type="caution">
    <text evidence="3">The sequence shown here is derived from an EMBL/GenBank/DDBJ whole genome shotgun (WGS) entry which is preliminary data.</text>
</comment>
<feature type="region of interest" description="Disordered" evidence="1">
    <location>
        <begin position="1"/>
        <end position="56"/>
    </location>
</feature>
<evidence type="ECO:0000256" key="2">
    <source>
        <dbReference type="SAM" id="Phobius"/>
    </source>
</evidence>
<feature type="transmembrane region" description="Helical" evidence="2">
    <location>
        <begin position="235"/>
        <end position="256"/>
    </location>
</feature>
<evidence type="ECO:0000256" key="1">
    <source>
        <dbReference type="SAM" id="MobiDB-lite"/>
    </source>
</evidence>
<accession>A0A2H1BXE9</accession>
<proteinExistence type="predicted"/>